<evidence type="ECO:0000259" key="3">
    <source>
        <dbReference type="Pfam" id="PF09444"/>
    </source>
</evidence>
<dbReference type="Pfam" id="PF09444">
    <property type="entry name" value="MRC1"/>
    <property type="match status" value="1"/>
</dbReference>
<proteinExistence type="predicted"/>
<feature type="region of interest" description="Disordered" evidence="2">
    <location>
        <begin position="94"/>
        <end position="113"/>
    </location>
</feature>
<keyword evidence="1" id="KW-0175">Coiled coil</keyword>
<feature type="region of interest" description="Disordered" evidence="2">
    <location>
        <begin position="990"/>
        <end position="1022"/>
    </location>
</feature>
<evidence type="ECO:0000313" key="5">
    <source>
        <dbReference type="Proteomes" id="UP000191144"/>
    </source>
</evidence>
<dbReference type="EMBL" id="LT598484">
    <property type="protein sequence ID" value="SCU98709.1"/>
    <property type="molecule type" value="Genomic_DNA"/>
</dbReference>
<feature type="compositionally biased region" description="Polar residues" evidence="2">
    <location>
        <begin position="1013"/>
        <end position="1022"/>
    </location>
</feature>
<evidence type="ECO:0000256" key="2">
    <source>
        <dbReference type="SAM" id="MobiDB-lite"/>
    </source>
</evidence>
<gene>
    <name evidence="4" type="ORF">LAME_0G00254G</name>
</gene>
<reference evidence="5" key="1">
    <citation type="submission" date="2016-03" db="EMBL/GenBank/DDBJ databases">
        <authorList>
            <person name="Devillers Hugo."/>
        </authorList>
    </citation>
    <scope>NUCLEOTIDE SEQUENCE [LARGE SCALE GENOMIC DNA]</scope>
</reference>
<feature type="compositionally biased region" description="Acidic residues" evidence="2">
    <location>
        <begin position="460"/>
        <end position="471"/>
    </location>
</feature>
<dbReference type="AlphaFoldDB" id="A0A1G4K4M5"/>
<feature type="domain" description="DNA replication checkpoint mediator MRC1" evidence="3">
    <location>
        <begin position="679"/>
        <end position="816"/>
    </location>
</feature>
<dbReference type="InterPro" id="IPR018564">
    <property type="entry name" value="Repl_chkpnt_MRC1_dom"/>
</dbReference>
<organism evidence="4 5">
    <name type="scientific">Lachancea meyersii CBS 8951</name>
    <dbReference type="NCBI Taxonomy" id="1266667"/>
    <lineage>
        <taxon>Eukaryota</taxon>
        <taxon>Fungi</taxon>
        <taxon>Dikarya</taxon>
        <taxon>Ascomycota</taxon>
        <taxon>Saccharomycotina</taxon>
        <taxon>Saccharomycetes</taxon>
        <taxon>Saccharomycetales</taxon>
        <taxon>Saccharomycetaceae</taxon>
        <taxon>Lachancea</taxon>
    </lineage>
</organism>
<evidence type="ECO:0000256" key="1">
    <source>
        <dbReference type="SAM" id="Coils"/>
    </source>
</evidence>
<evidence type="ECO:0000313" key="4">
    <source>
        <dbReference type="EMBL" id="SCU98709.1"/>
    </source>
</evidence>
<protein>
    <submittedName>
        <fullName evidence="4">LAME_0G00254g1_1</fullName>
    </submittedName>
</protein>
<keyword evidence="5" id="KW-1185">Reference proteome</keyword>
<feature type="region of interest" description="Disordered" evidence="2">
    <location>
        <begin position="256"/>
        <end position="302"/>
    </location>
</feature>
<dbReference type="Proteomes" id="UP000191144">
    <property type="component" value="Chromosome G"/>
</dbReference>
<feature type="compositionally biased region" description="Polar residues" evidence="2">
    <location>
        <begin position="502"/>
        <end position="511"/>
    </location>
</feature>
<dbReference type="OrthoDB" id="2130597at2759"/>
<feature type="region of interest" description="Disordered" evidence="2">
    <location>
        <begin position="436"/>
        <end position="473"/>
    </location>
</feature>
<feature type="coiled-coil region" evidence="1">
    <location>
        <begin position="649"/>
        <end position="694"/>
    </location>
</feature>
<feature type="region of interest" description="Disordered" evidence="2">
    <location>
        <begin position="871"/>
        <end position="897"/>
    </location>
</feature>
<feature type="compositionally biased region" description="Low complexity" evidence="2">
    <location>
        <begin position="286"/>
        <end position="301"/>
    </location>
</feature>
<name>A0A1G4K4M5_9SACH</name>
<feature type="region of interest" description="Disordered" evidence="2">
    <location>
        <begin position="502"/>
        <end position="569"/>
    </location>
</feature>
<accession>A0A1G4K4M5</accession>
<sequence>MDLIDQLSVKKPLTTGLAKRLESFEQEDSFTVAGRGFLFDNNSVFKQVRERLYRTEESDDEVNGDISHDVQKDHISLTQKVLPAYDGEDLEQDFSQQHKPRGSVLNSGSRSALDHRSFKQNAVELDHRGSDFTQIVEDQPDPTTAESSNQELETQILPADLGADFGSNDLESTERDLEQNIPGTIIDEVSLRATVKDIDTSSTKCDPVMQIETEQQDRTFDYVDRSLSHKSANEEQIPPSAKRFSARAFVDAFDDVSDSDEENTNFDSDSKTKTSRSVDVSIEKANTSNTSKETTETYSSKAPELSSLKLYQGSLRHKLQDENVIALSSSSDDDDQTESNLMISKAAILDLKARLSKKRGKFKTAGNKGTSASTSLRNLFNTLRKANKEQIMEYKKGKIGLNGVDLATVASEKESVEALLERELARNKRIKLREMQRQKEDGTVNDSDGDFSSDLNFSNDEFDSDISDQDENDLHSQEISVDNDATGAEDLAADQSALRSEINSDNGFNSSLREHLPAFNGTGKPAFPETNNEELSEREVDTQADEEGIEGQQDQEREDEEGEDLQLRKVRRRQLRLAESDDETPQNQQKEKIIDLGAYGNNIPNTITDMRSEAKENLTHEKHTILPNAIDTSNHSGTDISRAKDVEDAEALRAMIQRIMEKRQKREARREMHIRELRRSKANQMMDIEAEESEDEWFGVGGADGEGSDEVDSELEAMIDDFSNSNSNYDEIRKRLIEDDISKDKDMVNRILHDIKTGGLRKRGRGALDLELSDGEDEELLKYHARRKEIMRQKLTSATPNGEITITSKSKAFFESAAEEFGGNINFLDEEIPEETRAPRMEIPSYRSVSRVSTEKKVLSEEFVQQTLSFLTSRDEEDTSSEKAVASSSRSKNDDFSQELENLHTLKQRSSIKLFSNTPRRSNFAGDDDLEDALTGNKSNSIFNKFKHHKEASDMFKEGQKTVKSKTLYKVAGSSKASITYLGKSRKLKTKKKTAKLNTGMSRRRDPADSMLRASSTNNFET</sequence>